<sequence length="54" mass="5900">MSVGSRPDARLFTGSRGGRISTTVLCDATHWDGVVTELGYEHLRHHGLRHTGPT</sequence>
<gene>
    <name evidence="1" type="ORF">ACFPWV_24950</name>
</gene>
<comment type="caution">
    <text evidence="1">The sequence shown here is derived from an EMBL/GenBank/DDBJ whole genome shotgun (WGS) entry which is preliminary data.</text>
</comment>
<keyword evidence="2" id="KW-1185">Reference proteome</keyword>
<dbReference type="InterPro" id="IPR011010">
    <property type="entry name" value="DNA_brk_join_enz"/>
</dbReference>
<dbReference type="Proteomes" id="UP001596035">
    <property type="component" value="Unassembled WGS sequence"/>
</dbReference>
<accession>A0ABW0E034</accession>
<organism evidence="1 2">
    <name type="scientific">Streptomyces atrovirens</name>
    <dbReference type="NCBI Taxonomy" id="285556"/>
    <lineage>
        <taxon>Bacteria</taxon>
        <taxon>Bacillati</taxon>
        <taxon>Actinomycetota</taxon>
        <taxon>Actinomycetes</taxon>
        <taxon>Kitasatosporales</taxon>
        <taxon>Streptomycetaceae</taxon>
        <taxon>Streptomyces</taxon>
    </lineage>
</organism>
<name>A0ABW0E034_9ACTN</name>
<dbReference type="RefSeq" id="WP_344560057.1">
    <property type="nucleotide sequence ID" value="NZ_BAAATG010000016.1"/>
</dbReference>
<evidence type="ECO:0000313" key="1">
    <source>
        <dbReference type="EMBL" id="MFC5243122.1"/>
    </source>
</evidence>
<protein>
    <submittedName>
        <fullName evidence="1">Uncharacterized protein</fullName>
    </submittedName>
</protein>
<dbReference type="EMBL" id="JBHSKN010000021">
    <property type="protein sequence ID" value="MFC5243122.1"/>
    <property type="molecule type" value="Genomic_DNA"/>
</dbReference>
<dbReference type="SUPFAM" id="SSF56349">
    <property type="entry name" value="DNA breaking-rejoining enzymes"/>
    <property type="match status" value="1"/>
</dbReference>
<reference evidence="2" key="1">
    <citation type="journal article" date="2019" name="Int. J. Syst. Evol. Microbiol.">
        <title>The Global Catalogue of Microorganisms (GCM) 10K type strain sequencing project: providing services to taxonomists for standard genome sequencing and annotation.</title>
        <authorList>
            <consortium name="The Broad Institute Genomics Platform"/>
            <consortium name="The Broad Institute Genome Sequencing Center for Infectious Disease"/>
            <person name="Wu L."/>
            <person name="Ma J."/>
        </authorList>
    </citation>
    <scope>NUCLEOTIDE SEQUENCE [LARGE SCALE GENOMIC DNA]</scope>
    <source>
        <strain evidence="2">CGMCC 4.7131</strain>
    </source>
</reference>
<evidence type="ECO:0000313" key="2">
    <source>
        <dbReference type="Proteomes" id="UP001596035"/>
    </source>
</evidence>
<proteinExistence type="predicted"/>